<name>A0A498D1G0_9GAMM</name>
<comment type="caution">
    <text evidence="1">The sequence shown here is derived from an EMBL/GenBank/DDBJ whole genome shotgun (WGS) entry which is preliminary data.</text>
</comment>
<gene>
    <name evidence="1" type="ORF">D9K80_13865</name>
</gene>
<dbReference type="RefSeq" id="WP_121594750.1">
    <property type="nucleotide sequence ID" value="NZ_RCHD01000038.1"/>
</dbReference>
<dbReference type="Proteomes" id="UP000267166">
    <property type="component" value="Unassembled WGS sequence"/>
</dbReference>
<accession>A0A498D1G0</accession>
<organism evidence="1 2">
    <name type="scientific">Acinetobacter cumulans</name>
    <dbReference type="NCBI Taxonomy" id="2136182"/>
    <lineage>
        <taxon>Bacteria</taxon>
        <taxon>Pseudomonadati</taxon>
        <taxon>Pseudomonadota</taxon>
        <taxon>Gammaproteobacteria</taxon>
        <taxon>Moraxellales</taxon>
        <taxon>Moraxellaceae</taxon>
        <taxon>Acinetobacter</taxon>
    </lineage>
</organism>
<evidence type="ECO:0000313" key="2">
    <source>
        <dbReference type="Proteomes" id="UP000267166"/>
    </source>
</evidence>
<dbReference type="AlphaFoldDB" id="A0A498D1G0"/>
<protein>
    <submittedName>
        <fullName evidence="1">Uncharacterized protein</fullName>
    </submittedName>
</protein>
<dbReference type="EMBL" id="RCHD01000038">
    <property type="protein sequence ID" value="RLL32504.1"/>
    <property type="molecule type" value="Genomic_DNA"/>
</dbReference>
<reference evidence="1 2" key="1">
    <citation type="submission" date="2018-09" db="EMBL/GenBank/DDBJ databases">
        <title>The draft genome of Acinetobacter sp. strains.</title>
        <authorList>
            <person name="Qin J."/>
            <person name="Feng Y."/>
            <person name="Zong Z."/>
        </authorList>
    </citation>
    <scope>NUCLEOTIDE SEQUENCE [LARGE SCALE GENOMIC DNA]</scope>
    <source>
        <strain evidence="1 2">WCHAc060003</strain>
    </source>
</reference>
<sequence>MKKRNKKYNPNKLVNLYRNELAKTYELWSSFDDVELTEASDRLKAAGVSKKQVIEGMYEYFDGDLVVPILWDLMVDDTAFFVGMDSYYYHKDDPTDIQTSAVQFDVPAMTYDQFKLGGSDAKVMDEHGFKRRWKGLEKETDDVHKPFLDKGYKLFKCMCYMKADVKFKDFESYSKFKAERVSRGMHRKYRLQELAA</sequence>
<evidence type="ECO:0000313" key="1">
    <source>
        <dbReference type="EMBL" id="RLL32504.1"/>
    </source>
</evidence>
<proteinExistence type="predicted"/>